<protein>
    <submittedName>
        <fullName evidence="1">Uncharacterized protein</fullName>
    </submittedName>
</protein>
<evidence type="ECO:0000313" key="2">
    <source>
        <dbReference type="Proteomes" id="UP000193411"/>
    </source>
</evidence>
<name>A0A1Y2HA69_9FUNG</name>
<comment type="caution">
    <text evidence="1">The sequence shown here is derived from an EMBL/GenBank/DDBJ whole genome shotgun (WGS) entry which is preliminary data.</text>
</comment>
<dbReference type="EMBL" id="MCFL01000059">
    <property type="protein sequence ID" value="ORZ31477.1"/>
    <property type="molecule type" value="Genomic_DNA"/>
</dbReference>
<organism evidence="1 2">
    <name type="scientific">Catenaria anguillulae PL171</name>
    <dbReference type="NCBI Taxonomy" id="765915"/>
    <lineage>
        <taxon>Eukaryota</taxon>
        <taxon>Fungi</taxon>
        <taxon>Fungi incertae sedis</taxon>
        <taxon>Blastocladiomycota</taxon>
        <taxon>Blastocladiomycetes</taxon>
        <taxon>Blastocladiales</taxon>
        <taxon>Catenariaceae</taxon>
        <taxon>Catenaria</taxon>
    </lineage>
</organism>
<reference evidence="1 2" key="1">
    <citation type="submission" date="2016-07" db="EMBL/GenBank/DDBJ databases">
        <title>Pervasive Adenine N6-methylation of Active Genes in Fungi.</title>
        <authorList>
            <consortium name="DOE Joint Genome Institute"/>
            <person name="Mondo S.J."/>
            <person name="Dannebaum R.O."/>
            <person name="Kuo R.C."/>
            <person name="Labutti K."/>
            <person name="Haridas S."/>
            <person name="Kuo A."/>
            <person name="Salamov A."/>
            <person name="Ahrendt S.R."/>
            <person name="Lipzen A."/>
            <person name="Sullivan W."/>
            <person name="Andreopoulos W.B."/>
            <person name="Clum A."/>
            <person name="Lindquist E."/>
            <person name="Daum C."/>
            <person name="Ramamoorthy G.K."/>
            <person name="Gryganskyi A."/>
            <person name="Culley D."/>
            <person name="Magnuson J.K."/>
            <person name="James T.Y."/>
            <person name="O'Malley M.A."/>
            <person name="Stajich J.E."/>
            <person name="Spatafora J.W."/>
            <person name="Visel A."/>
            <person name="Grigoriev I.V."/>
        </authorList>
    </citation>
    <scope>NUCLEOTIDE SEQUENCE [LARGE SCALE GENOMIC DNA]</scope>
    <source>
        <strain evidence="1 2">PL171</strain>
    </source>
</reference>
<evidence type="ECO:0000313" key="1">
    <source>
        <dbReference type="EMBL" id="ORZ31477.1"/>
    </source>
</evidence>
<dbReference type="AlphaFoldDB" id="A0A1Y2HA69"/>
<proteinExistence type="predicted"/>
<keyword evidence="2" id="KW-1185">Reference proteome</keyword>
<accession>A0A1Y2HA69</accession>
<dbReference type="Proteomes" id="UP000193411">
    <property type="component" value="Unassembled WGS sequence"/>
</dbReference>
<gene>
    <name evidence="1" type="ORF">BCR44DRAFT_1442100</name>
</gene>
<sequence length="91" mass="9839">MPKLSMSTLSLCGSLPTKNALALPSYTNPKARAALKLARLVEIHFHSARLNPRSSNTHLSNVASAALLTNPLRNRSVYQTCPPTRKWAGSA</sequence>